<sequence length="220" mass="25215">MDVSVVIVAAGKSTRANGIDKNFVKIDRKFIVEFSIDVFSKIDFVKEIILVLNDDNFEKGKHLLDRYKNLVIIKGGDIRALSVKNGVEVAKSSKVLVHDGARPFINKELIIRIIENLEYFKCVIPVIPVRQTIKEVENGFVKKTFDRTKLFEVQTPEGFDRLTLLQLYNSFILDESIFDESILFEKANIPVKVVSGLYENFKITTPLDIFLAEMIVRTWK</sequence>
<dbReference type="GO" id="GO:0050518">
    <property type="term" value="F:2-C-methyl-D-erythritol 4-phosphate cytidylyltransferase activity"/>
    <property type="evidence" value="ECO:0007669"/>
    <property type="project" value="UniProtKB-EC"/>
</dbReference>
<gene>
    <name evidence="9" type="primary">ispD</name>
    <name evidence="9" type="ORF">C0189_01995</name>
</gene>
<name>A0A2J6WF30_9BACT</name>
<dbReference type="InterPro" id="IPR050088">
    <property type="entry name" value="IspD/TarI_cytidylyltransf_bact"/>
</dbReference>
<keyword evidence="8" id="KW-0414">Isoprene biosynthesis</keyword>
<evidence type="ECO:0000256" key="5">
    <source>
        <dbReference type="ARBA" id="ARBA00019056"/>
    </source>
</evidence>
<evidence type="ECO:0000313" key="9">
    <source>
        <dbReference type="EMBL" id="PMP68094.1"/>
    </source>
</evidence>
<dbReference type="RefSeq" id="WP_416085714.1">
    <property type="nucleotide sequence ID" value="NZ_JBNATC010000015.1"/>
</dbReference>
<dbReference type="InterPro" id="IPR018294">
    <property type="entry name" value="ISPD_synthase_CS"/>
</dbReference>
<dbReference type="PROSITE" id="PS01295">
    <property type="entry name" value="ISPD"/>
    <property type="match status" value="1"/>
</dbReference>
<proteinExistence type="inferred from homology"/>
<evidence type="ECO:0000256" key="8">
    <source>
        <dbReference type="ARBA" id="ARBA00023229"/>
    </source>
</evidence>
<comment type="similarity">
    <text evidence="3">Belongs to the IspD/TarI cytidylyltransferase family. IspD subfamily.</text>
</comment>
<dbReference type="Pfam" id="PF01128">
    <property type="entry name" value="IspD"/>
    <property type="match status" value="1"/>
</dbReference>
<dbReference type="FunFam" id="3.90.550.10:FF:000003">
    <property type="entry name" value="2-C-methyl-D-erythritol 4-phosphate cytidylyltransferase"/>
    <property type="match status" value="1"/>
</dbReference>
<evidence type="ECO:0000256" key="2">
    <source>
        <dbReference type="ARBA" id="ARBA00004787"/>
    </source>
</evidence>
<dbReference type="AlphaFoldDB" id="A0A2J6WF30"/>
<dbReference type="InterPro" id="IPR029044">
    <property type="entry name" value="Nucleotide-diphossugar_trans"/>
</dbReference>
<dbReference type="PANTHER" id="PTHR32125:SF4">
    <property type="entry name" value="2-C-METHYL-D-ERYTHRITOL 4-PHOSPHATE CYTIDYLYLTRANSFERASE, CHLOROPLASTIC"/>
    <property type="match status" value="1"/>
</dbReference>
<evidence type="ECO:0000256" key="3">
    <source>
        <dbReference type="ARBA" id="ARBA00009789"/>
    </source>
</evidence>
<keyword evidence="7 9" id="KW-0548">Nucleotidyltransferase</keyword>
<evidence type="ECO:0000256" key="7">
    <source>
        <dbReference type="ARBA" id="ARBA00022695"/>
    </source>
</evidence>
<evidence type="ECO:0000256" key="4">
    <source>
        <dbReference type="ARBA" id="ARBA00012526"/>
    </source>
</evidence>
<evidence type="ECO:0000256" key="6">
    <source>
        <dbReference type="ARBA" id="ARBA00022679"/>
    </source>
</evidence>
<dbReference type="Proteomes" id="UP000237040">
    <property type="component" value="Unassembled WGS sequence"/>
</dbReference>
<dbReference type="SUPFAM" id="SSF53448">
    <property type="entry name" value="Nucleotide-diphospho-sugar transferases"/>
    <property type="match status" value="1"/>
</dbReference>
<dbReference type="CDD" id="cd02516">
    <property type="entry name" value="CDP-ME_synthetase"/>
    <property type="match status" value="1"/>
</dbReference>
<dbReference type="UniPathway" id="UPA00056">
    <property type="reaction ID" value="UER00093"/>
</dbReference>
<reference evidence="9 10" key="1">
    <citation type="submission" date="2018-01" db="EMBL/GenBank/DDBJ databases">
        <title>Metagenomic assembled genomes from two thermal pools in the Uzon Caldera, Kamchatka, Russia.</title>
        <authorList>
            <person name="Wilkins L."/>
            <person name="Ettinger C."/>
        </authorList>
    </citation>
    <scope>NUCLEOTIDE SEQUENCE [LARGE SCALE GENOMIC DNA]</scope>
    <source>
        <strain evidence="9">ZAV-07</strain>
    </source>
</reference>
<dbReference type="InterPro" id="IPR034683">
    <property type="entry name" value="IspD/TarI"/>
</dbReference>
<comment type="caution">
    <text evidence="9">The sequence shown here is derived from an EMBL/GenBank/DDBJ whole genome shotgun (WGS) entry which is preliminary data.</text>
</comment>
<protein>
    <recommendedName>
        <fullName evidence="5">2-C-methyl-D-erythritol 4-phosphate cytidylyltransferase</fullName>
        <ecNumber evidence="4">2.7.7.60</ecNumber>
    </recommendedName>
</protein>
<dbReference type="NCBIfam" id="TIGR00453">
    <property type="entry name" value="ispD"/>
    <property type="match status" value="1"/>
</dbReference>
<comment type="catalytic activity">
    <reaction evidence="1">
        <text>2-C-methyl-D-erythritol 4-phosphate + CTP + H(+) = 4-CDP-2-C-methyl-D-erythritol + diphosphate</text>
        <dbReference type="Rhea" id="RHEA:13429"/>
        <dbReference type="ChEBI" id="CHEBI:15378"/>
        <dbReference type="ChEBI" id="CHEBI:33019"/>
        <dbReference type="ChEBI" id="CHEBI:37563"/>
        <dbReference type="ChEBI" id="CHEBI:57823"/>
        <dbReference type="ChEBI" id="CHEBI:58262"/>
        <dbReference type="EC" id="2.7.7.60"/>
    </reaction>
</comment>
<dbReference type="Gene3D" id="3.90.550.10">
    <property type="entry name" value="Spore Coat Polysaccharide Biosynthesis Protein SpsA, Chain A"/>
    <property type="match status" value="1"/>
</dbReference>
<organism evidence="9 10">
    <name type="scientific">Caldisericum exile</name>
    <dbReference type="NCBI Taxonomy" id="693075"/>
    <lineage>
        <taxon>Bacteria</taxon>
        <taxon>Pseudomonadati</taxon>
        <taxon>Caldisericota/Cryosericota group</taxon>
        <taxon>Caldisericota</taxon>
        <taxon>Caldisericia</taxon>
        <taxon>Caldisericales</taxon>
        <taxon>Caldisericaceae</taxon>
        <taxon>Caldisericum</taxon>
    </lineage>
</organism>
<dbReference type="EMBL" id="PNIL01000028">
    <property type="protein sequence ID" value="PMP68094.1"/>
    <property type="molecule type" value="Genomic_DNA"/>
</dbReference>
<accession>A0A2J6WF30</accession>
<dbReference type="EC" id="2.7.7.60" evidence="4"/>
<comment type="pathway">
    <text evidence="2">Isoprenoid biosynthesis; isopentenyl diphosphate biosynthesis via DXP pathway; isopentenyl diphosphate from 1-deoxy-D-xylulose 5-phosphate: step 2/6.</text>
</comment>
<dbReference type="InterPro" id="IPR001228">
    <property type="entry name" value="IspD"/>
</dbReference>
<keyword evidence="6 9" id="KW-0808">Transferase</keyword>
<dbReference type="GO" id="GO:0019288">
    <property type="term" value="P:isopentenyl diphosphate biosynthetic process, methylerythritol 4-phosphate pathway"/>
    <property type="evidence" value="ECO:0007669"/>
    <property type="project" value="UniProtKB-UniPathway"/>
</dbReference>
<evidence type="ECO:0000256" key="1">
    <source>
        <dbReference type="ARBA" id="ARBA00001282"/>
    </source>
</evidence>
<evidence type="ECO:0000313" key="10">
    <source>
        <dbReference type="Proteomes" id="UP000237040"/>
    </source>
</evidence>
<dbReference type="PANTHER" id="PTHR32125">
    <property type="entry name" value="2-C-METHYL-D-ERYTHRITOL 4-PHOSPHATE CYTIDYLYLTRANSFERASE, CHLOROPLASTIC"/>
    <property type="match status" value="1"/>
</dbReference>